<evidence type="ECO:0000259" key="4">
    <source>
        <dbReference type="PROSITE" id="PS51774"/>
    </source>
</evidence>
<protein>
    <recommendedName>
        <fullName evidence="4">NAB domain-containing protein</fullName>
    </recommendedName>
</protein>
<sequence>MSILPRAESKRSYSWWWDSHISPKNSKWLQENLKDMDMKVKAMIKLIEEDADSFARRAEMYYKKRPELMKLVEELYRAYRALAERYDHATGALRHAHRTMSEAFPNHIPLALPDESLSNNTPETPSPRHALFDFDDLPKDTFGLPAAFKAFERKETYPEENEALATKKGSKQFNEMFIPRVKLSEENDVIDINAHEEEGVARVRIPERKVRKSLNFEEEEGNTPNAKIYIDSKNQFQQEHKDKEKAKYGIKHLQEQVSQLSSENQRLKDMIELESKHLNLSREEVQNFRNLVSKLESEKDGALLQNQSSDETISNLEIELSKVKDEIGKINEEMEKTALKLSGAEIQCLEFEKANQSLQFELEEAKRVLEELRLSLTESKEKHVKTEMALQSSERLYNQSNEKVMLMTLEIQILAEKVKEIELFKVGLEDEIHELKDMNCTLNEHNSECALKVTHLDAETISLKEMNRKLEGEVEIYARSKKILQEEHDSLKDGKHEIDLRHESLAKQMEELRLSLIESNEKQVETEVALQSIEQLYNQSNDKVILLTLETQILVEKLKEIELFKVGLGDELRELEDKNRTLSEHNSECSLKIMHLEGDILSLKEIIRKQEVEVEIHMERKKVIQQELDSLKDEKNEIDLKHQSLTKEMEEASLHTEFLDTLVKKLQSGHDELEECCGKLEVEKVVFLDKLKDMESVSERNSALENSLCEANAELEELRERIKVLEGSCESISAANSTHISEKAALASEVEILVENLLKLSVKSTLLESSLDGANIELEELHSKFRVLDELHDSLCHENLDIVAQKNDVLSQVERLKQILANLETTHASLEEEKLNLVNEQDLSAKEILKLENSLSVLQKEHEKQMRLVHEELEATHQRCFSHMAENIILQSCLYDTSDSWIIEKQKYMSLIHSKEIQLSDIESQIQFLQEKIKVRDSKLEEEEQKSINSMLEIFILHECLSEMKGGNLSVLLECQKLQEASRSANVLIKELEGRDLVQKQNIGLLMEKLVDLENENGRLKTNLKELSPLFSSAWNEISEVEVHAHQLAKFHGNPENRSSYQRENHETSISDHVHFNMAGVLVMQNLIAKVQSLQKLVVDTQNHLDHEKLQYTANLESARREIEELKLKESSIREEKQRMESSPNMVKDIELDQVSNSCGVSRIQSAESNDQRLMLWETFDRDSDIRISTHHDMGATEEMNGEKPLSDRVHKQEISREIKESQDEWNKMVIKRLSTDANKLSALQNSARQLKLKMERCSMSQGQNRLQFDTLRTKLKEAEAAIFDLLDRNGKSTMMAEMYANLCSGEEMGSAERGEVLEQVTNGSKRIEMVELELEKIDYIFLKLEEECDSYMRRGGDQTPWMLLRDFFYGRRHKKGKKRGSFFLCVRPRTLD</sequence>
<feature type="coiled-coil region" evidence="3">
    <location>
        <begin position="1109"/>
        <end position="1143"/>
    </location>
</feature>
<dbReference type="InterPro" id="IPR011684">
    <property type="entry name" value="NAB"/>
</dbReference>
<accession>A0AAP0BA94</accession>
<proteinExistence type="inferred from homology"/>
<feature type="coiled-coil region" evidence="3">
    <location>
        <begin position="806"/>
        <end position="868"/>
    </location>
</feature>
<comment type="caution">
    <text evidence="5">The sequence shown here is derived from an EMBL/GenBank/DDBJ whole genome shotgun (WGS) entry which is preliminary data.</text>
</comment>
<dbReference type="Proteomes" id="UP001418222">
    <property type="component" value="Unassembled WGS sequence"/>
</dbReference>
<evidence type="ECO:0000313" key="6">
    <source>
        <dbReference type="Proteomes" id="UP001418222"/>
    </source>
</evidence>
<feature type="coiled-coil region" evidence="3">
    <location>
        <begin position="428"/>
        <end position="522"/>
    </location>
</feature>
<evidence type="ECO:0000313" key="5">
    <source>
        <dbReference type="EMBL" id="KAK8934055.1"/>
    </source>
</evidence>
<feature type="coiled-coil region" evidence="3">
    <location>
        <begin position="912"/>
        <end position="946"/>
    </location>
</feature>
<dbReference type="PANTHER" id="PTHR32258">
    <property type="entry name" value="PROTEIN NETWORKED 4A"/>
    <property type="match status" value="1"/>
</dbReference>
<evidence type="ECO:0000256" key="2">
    <source>
        <dbReference type="ARBA" id="ARBA00038006"/>
    </source>
</evidence>
<organism evidence="5 6">
    <name type="scientific">Platanthera zijinensis</name>
    <dbReference type="NCBI Taxonomy" id="2320716"/>
    <lineage>
        <taxon>Eukaryota</taxon>
        <taxon>Viridiplantae</taxon>
        <taxon>Streptophyta</taxon>
        <taxon>Embryophyta</taxon>
        <taxon>Tracheophyta</taxon>
        <taxon>Spermatophyta</taxon>
        <taxon>Magnoliopsida</taxon>
        <taxon>Liliopsida</taxon>
        <taxon>Asparagales</taxon>
        <taxon>Orchidaceae</taxon>
        <taxon>Orchidoideae</taxon>
        <taxon>Orchideae</taxon>
        <taxon>Orchidinae</taxon>
        <taxon>Platanthera</taxon>
    </lineage>
</organism>
<keyword evidence="1 3" id="KW-0175">Coiled coil</keyword>
<comment type="similarity">
    <text evidence="2">Belongs to the NET family.</text>
</comment>
<keyword evidence="6" id="KW-1185">Reference proteome</keyword>
<dbReference type="PROSITE" id="PS51774">
    <property type="entry name" value="NAB"/>
    <property type="match status" value="1"/>
</dbReference>
<dbReference type="GO" id="GO:0005886">
    <property type="term" value="C:plasma membrane"/>
    <property type="evidence" value="ECO:0007669"/>
    <property type="project" value="TreeGrafter"/>
</dbReference>
<feature type="coiled-coil region" evidence="3">
    <location>
        <begin position="701"/>
        <end position="735"/>
    </location>
</feature>
<feature type="domain" description="NAB" evidence="4">
    <location>
        <begin position="13"/>
        <end position="93"/>
    </location>
</feature>
<dbReference type="Pfam" id="PF07765">
    <property type="entry name" value="KIP1"/>
    <property type="match status" value="1"/>
</dbReference>
<reference evidence="5 6" key="1">
    <citation type="journal article" date="2022" name="Nat. Plants">
        <title>Genomes of leafy and leafless Platanthera orchids illuminate the evolution of mycoheterotrophy.</title>
        <authorList>
            <person name="Li M.H."/>
            <person name="Liu K.W."/>
            <person name="Li Z."/>
            <person name="Lu H.C."/>
            <person name="Ye Q.L."/>
            <person name="Zhang D."/>
            <person name="Wang J.Y."/>
            <person name="Li Y.F."/>
            <person name="Zhong Z.M."/>
            <person name="Liu X."/>
            <person name="Yu X."/>
            <person name="Liu D.K."/>
            <person name="Tu X.D."/>
            <person name="Liu B."/>
            <person name="Hao Y."/>
            <person name="Liao X.Y."/>
            <person name="Jiang Y.T."/>
            <person name="Sun W.H."/>
            <person name="Chen J."/>
            <person name="Chen Y.Q."/>
            <person name="Ai Y."/>
            <person name="Zhai J.W."/>
            <person name="Wu S.S."/>
            <person name="Zhou Z."/>
            <person name="Hsiao Y.Y."/>
            <person name="Wu W.L."/>
            <person name="Chen Y.Y."/>
            <person name="Lin Y.F."/>
            <person name="Hsu J.L."/>
            <person name="Li C.Y."/>
            <person name="Wang Z.W."/>
            <person name="Zhao X."/>
            <person name="Zhong W.Y."/>
            <person name="Ma X.K."/>
            <person name="Ma L."/>
            <person name="Huang J."/>
            <person name="Chen G.Z."/>
            <person name="Huang M.Z."/>
            <person name="Huang L."/>
            <person name="Peng D.H."/>
            <person name="Luo Y.B."/>
            <person name="Zou S.Q."/>
            <person name="Chen S.P."/>
            <person name="Lan S."/>
            <person name="Tsai W.C."/>
            <person name="Van de Peer Y."/>
            <person name="Liu Z.J."/>
        </authorList>
    </citation>
    <scope>NUCLEOTIDE SEQUENCE [LARGE SCALE GENOMIC DNA]</scope>
    <source>
        <strain evidence="5">Lor287</strain>
    </source>
</reference>
<dbReference type="PANTHER" id="PTHR32258:SF6">
    <property type="entry name" value="PROTEIN NETWORKED 1A"/>
    <property type="match status" value="1"/>
</dbReference>
<feature type="coiled-coil region" evidence="3">
    <location>
        <begin position="607"/>
        <end position="648"/>
    </location>
</feature>
<gene>
    <name evidence="5" type="ORF">KSP39_PZI015402</name>
</gene>
<name>A0AAP0BA94_9ASPA</name>
<evidence type="ECO:0000256" key="3">
    <source>
        <dbReference type="SAM" id="Coils"/>
    </source>
</evidence>
<dbReference type="GO" id="GO:0051015">
    <property type="term" value="F:actin filament binding"/>
    <property type="evidence" value="ECO:0007669"/>
    <property type="project" value="TreeGrafter"/>
</dbReference>
<dbReference type="InterPro" id="IPR051861">
    <property type="entry name" value="NET_actin-binding_domain"/>
</dbReference>
<dbReference type="EMBL" id="JBBWWQ010000013">
    <property type="protein sequence ID" value="KAK8934055.1"/>
    <property type="molecule type" value="Genomic_DNA"/>
</dbReference>
<feature type="coiled-coil region" evidence="3">
    <location>
        <begin position="250"/>
        <end position="382"/>
    </location>
</feature>
<evidence type="ECO:0000256" key="1">
    <source>
        <dbReference type="ARBA" id="ARBA00023054"/>
    </source>
</evidence>
<feature type="coiled-coil region" evidence="3">
    <location>
        <begin position="975"/>
        <end position="1023"/>
    </location>
</feature>